<sequence>MRKEINVAAHTTAACPPPQRQGHKDKKGCASVASWMCSAALGPPAFGRRGPAYPSASLLVATTRLAYLTRVVGQGLAHVVSSRLVGLVPCHSTLSPLSLVEIIIIIPQNGQPANQQRGTRRCPGSLPRTLIQSLLLLGIASLVQGVLACPGLPCPALLFAWALDDASSELPIYLALPCPFPFSAHHHNHLPACLLPASEPTAYYCSN</sequence>
<name>A0ABR1M9T0_9PEZI</name>
<keyword evidence="2" id="KW-1185">Reference proteome</keyword>
<reference evidence="1 2" key="1">
    <citation type="submission" date="2024-04" db="EMBL/GenBank/DDBJ databases">
        <title>Phyllosticta paracitricarpa is synonymous to the EU quarantine fungus P. citricarpa based on phylogenomic analyses.</title>
        <authorList>
            <consortium name="Lawrence Berkeley National Laboratory"/>
            <person name="Van ingen-buijs V.A."/>
            <person name="Van westerhoven A.C."/>
            <person name="Haridas S."/>
            <person name="Skiadas P."/>
            <person name="Martin F."/>
            <person name="Groenewald J.Z."/>
            <person name="Crous P.W."/>
            <person name="Seidl M.F."/>
        </authorList>
    </citation>
    <scope>NUCLEOTIDE SEQUENCE [LARGE SCALE GENOMIC DNA]</scope>
    <source>
        <strain evidence="1 2">CPC 17464</strain>
    </source>
</reference>
<dbReference type="EMBL" id="JBBPEH010000001">
    <property type="protein sequence ID" value="KAK7544643.1"/>
    <property type="molecule type" value="Genomic_DNA"/>
</dbReference>
<evidence type="ECO:0000313" key="1">
    <source>
        <dbReference type="EMBL" id="KAK7544643.1"/>
    </source>
</evidence>
<organism evidence="1 2">
    <name type="scientific">Phyllosticta citribraziliensis</name>
    <dbReference type="NCBI Taxonomy" id="989973"/>
    <lineage>
        <taxon>Eukaryota</taxon>
        <taxon>Fungi</taxon>
        <taxon>Dikarya</taxon>
        <taxon>Ascomycota</taxon>
        <taxon>Pezizomycotina</taxon>
        <taxon>Dothideomycetes</taxon>
        <taxon>Dothideomycetes incertae sedis</taxon>
        <taxon>Botryosphaeriales</taxon>
        <taxon>Phyllostictaceae</taxon>
        <taxon>Phyllosticta</taxon>
    </lineage>
</organism>
<dbReference type="GeneID" id="92030793"/>
<comment type="caution">
    <text evidence="1">The sequence shown here is derived from an EMBL/GenBank/DDBJ whole genome shotgun (WGS) entry which is preliminary data.</text>
</comment>
<accession>A0ABR1M9T0</accession>
<gene>
    <name evidence="1" type="ORF">J3D65DRAFT_599278</name>
</gene>
<dbReference type="Proteomes" id="UP001360953">
    <property type="component" value="Unassembled WGS sequence"/>
</dbReference>
<dbReference type="PROSITE" id="PS51257">
    <property type="entry name" value="PROKAR_LIPOPROTEIN"/>
    <property type="match status" value="1"/>
</dbReference>
<evidence type="ECO:0000313" key="2">
    <source>
        <dbReference type="Proteomes" id="UP001360953"/>
    </source>
</evidence>
<protein>
    <submittedName>
        <fullName evidence="1">Uncharacterized protein</fullName>
    </submittedName>
</protein>
<dbReference type="RefSeq" id="XP_066659878.1">
    <property type="nucleotide sequence ID" value="XM_066797887.1"/>
</dbReference>
<proteinExistence type="predicted"/>